<organism evidence="6 7">
    <name type="scientific">Craurococcus roseus</name>
    <dbReference type="NCBI Taxonomy" id="77585"/>
    <lineage>
        <taxon>Bacteria</taxon>
        <taxon>Pseudomonadati</taxon>
        <taxon>Pseudomonadota</taxon>
        <taxon>Alphaproteobacteria</taxon>
        <taxon>Acetobacterales</taxon>
        <taxon>Acetobacteraceae</taxon>
        <taxon>Craurococcus</taxon>
    </lineage>
</organism>
<keyword evidence="4" id="KW-0862">Zinc</keyword>
<dbReference type="Pfam" id="PF00753">
    <property type="entry name" value="Lactamase_B"/>
    <property type="match status" value="1"/>
</dbReference>
<proteinExistence type="inferred from homology"/>
<sequence length="319" mass="35406">MAMRALFRPPGRPRATRAATARCPGMRIHHLDCGPMRPFGGALMDGVSPGLVGRLTCHCLAIETDHEGIVLVDTGLGLRDMVRPWPRLPALNAGALRFRFDPDRTALRHLKRLGFSPRDVRHIVMTHLDFDHAGGLIDFPHARVHLMEAEAVAAKRRRTTIDRVRYRPAQWGDTSRWHTYPDRAGGRWFGFDAVVQLDNLPPEILLVPLPGHTPGHAGVAIEGPRGWVLHAADAYFNRAEMHPPSSGGVKAPPLGALAYERLMAWNADLARANQARLRELVASREASMAVFCTHDPVEYVAMTVWSAREPERLEGQRAA</sequence>
<dbReference type="Gene3D" id="3.60.15.10">
    <property type="entry name" value="Ribonuclease Z/Hydroxyacylglutathione hydrolase-like"/>
    <property type="match status" value="1"/>
</dbReference>
<protein>
    <submittedName>
        <fullName evidence="6">MBL fold metallo-hydrolase</fullName>
    </submittedName>
</protein>
<dbReference type="Proteomes" id="UP001501588">
    <property type="component" value="Unassembled WGS sequence"/>
</dbReference>
<evidence type="ECO:0000259" key="5">
    <source>
        <dbReference type="SMART" id="SM00849"/>
    </source>
</evidence>
<dbReference type="EMBL" id="BAAAFZ010000048">
    <property type="protein sequence ID" value="GAA0590642.1"/>
    <property type="molecule type" value="Genomic_DNA"/>
</dbReference>
<gene>
    <name evidence="6" type="ORF">GCM10009416_31420</name>
</gene>
<evidence type="ECO:0000313" key="6">
    <source>
        <dbReference type="EMBL" id="GAA0590642.1"/>
    </source>
</evidence>
<dbReference type="PANTHER" id="PTHR42978">
    <property type="entry name" value="QUORUM-QUENCHING LACTONASE YTNP-RELATED-RELATED"/>
    <property type="match status" value="1"/>
</dbReference>
<keyword evidence="3" id="KW-0378">Hydrolase</keyword>
<feature type="domain" description="Metallo-beta-lactamase" evidence="5">
    <location>
        <begin position="56"/>
        <end position="294"/>
    </location>
</feature>
<dbReference type="PANTHER" id="PTHR42978:SF3">
    <property type="entry name" value="BLR3078 PROTEIN"/>
    <property type="match status" value="1"/>
</dbReference>
<evidence type="ECO:0000256" key="3">
    <source>
        <dbReference type="ARBA" id="ARBA00022801"/>
    </source>
</evidence>
<reference evidence="6 7" key="1">
    <citation type="journal article" date="2019" name="Int. J. Syst. Evol. Microbiol.">
        <title>The Global Catalogue of Microorganisms (GCM) 10K type strain sequencing project: providing services to taxonomists for standard genome sequencing and annotation.</title>
        <authorList>
            <consortium name="The Broad Institute Genomics Platform"/>
            <consortium name="The Broad Institute Genome Sequencing Center for Infectious Disease"/>
            <person name="Wu L."/>
            <person name="Ma J."/>
        </authorList>
    </citation>
    <scope>NUCLEOTIDE SEQUENCE [LARGE SCALE GENOMIC DNA]</scope>
    <source>
        <strain evidence="6 7">JCM 9933</strain>
    </source>
</reference>
<accession>A0ABN1FH61</accession>
<dbReference type="SUPFAM" id="SSF56281">
    <property type="entry name" value="Metallo-hydrolase/oxidoreductase"/>
    <property type="match status" value="1"/>
</dbReference>
<dbReference type="InterPro" id="IPR051013">
    <property type="entry name" value="MBL_superfamily_lactonases"/>
</dbReference>
<evidence type="ECO:0000256" key="1">
    <source>
        <dbReference type="ARBA" id="ARBA00007749"/>
    </source>
</evidence>
<comment type="caution">
    <text evidence="6">The sequence shown here is derived from an EMBL/GenBank/DDBJ whole genome shotgun (WGS) entry which is preliminary data.</text>
</comment>
<dbReference type="SMART" id="SM00849">
    <property type="entry name" value="Lactamase_B"/>
    <property type="match status" value="1"/>
</dbReference>
<dbReference type="InterPro" id="IPR036866">
    <property type="entry name" value="RibonucZ/Hydroxyglut_hydro"/>
</dbReference>
<name>A0ABN1FH61_9PROT</name>
<evidence type="ECO:0000256" key="2">
    <source>
        <dbReference type="ARBA" id="ARBA00022723"/>
    </source>
</evidence>
<evidence type="ECO:0000313" key="7">
    <source>
        <dbReference type="Proteomes" id="UP001501588"/>
    </source>
</evidence>
<evidence type="ECO:0000256" key="4">
    <source>
        <dbReference type="ARBA" id="ARBA00022833"/>
    </source>
</evidence>
<keyword evidence="2" id="KW-0479">Metal-binding</keyword>
<dbReference type="CDD" id="cd07742">
    <property type="entry name" value="metallo-hydrolase-like_MBL-fold"/>
    <property type="match status" value="1"/>
</dbReference>
<keyword evidence="7" id="KW-1185">Reference proteome</keyword>
<comment type="similarity">
    <text evidence="1">Belongs to the metallo-beta-lactamase superfamily.</text>
</comment>
<dbReference type="InterPro" id="IPR001279">
    <property type="entry name" value="Metallo-B-lactamas"/>
</dbReference>